<feature type="compositionally biased region" description="Basic and acidic residues" evidence="1">
    <location>
        <begin position="12"/>
        <end position="24"/>
    </location>
</feature>
<reference evidence="2" key="1">
    <citation type="submission" date="2022-11" db="EMBL/GenBank/DDBJ databases">
        <title>Chromosomal genome sequence assembly and mating type (MAT) locus characterization of the leprose asexual lichenized fungus Lepraria neglecta (Nyl.) Erichsen.</title>
        <authorList>
            <person name="Allen J.L."/>
            <person name="Pfeffer B."/>
        </authorList>
    </citation>
    <scope>NUCLEOTIDE SEQUENCE</scope>
    <source>
        <strain evidence="2">Allen 5258</strain>
    </source>
</reference>
<feature type="region of interest" description="Disordered" evidence="1">
    <location>
        <begin position="1"/>
        <end position="94"/>
    </location>
</feature>
<feature type="compositionally biased region" description="Basic and acidic residues" evidence="1">
    <location>
        <begin position="34"/>
        <end position="46"/>
    </location>
</feature>
<gene>
    <name evidence="2" type="ORF">OEA41_002908</name>
</gene>
<accession>A0AAD9Z3L5</accession>
<sequence length="170" mass="19728">MLENESDEFDESDHLDKDKDKSEELSSQTRGPMLKREKARQWDDSNVKGTTARPNQSPEGEREMVRRVSFKEDIEEEENTEAPRDRSKNKSKNPVDINHRLERCLELLRLVKELLLDRRIIKETGDLNFDAVNDALDTLGEEKTALERELTVMVINVELCQAAHTAVEHR</sequence>
<name>A0AAD9Z3L5_9LECA</name>
<feature type="compositionally biased region" description="Acidic residues" evidence="1">
    <location>
        <begin position="1"/>
        <end position="11"/>
    </location>
</feature>
<dbReference type="AlphaFoldDB" id="A0AAD9Z3L5"/>
<feature type="compositionally biased region" description="Basic and acidic residues" evidence="1">
    <location>
        <begin position="59"/>
        <end position="72"/>
    </location>
</feature>
<evidence type="ECO:0000256" key="1">
    <source>
        <dbReference type="SAM" id="MobiDB-lite"/>
    </source>
</evidence>
<dbReference type="EMBL" id="JASNWA010000008">
    <property type="protein sequence ID" value="KAK3170824.1"/>
    <property type="molecule type" value="Genomic_DNA"/>
</dbReference>
<proteinExistence type="predicted"/>
<organism evidence="2 3">
    <name type="scientific">Lepraria neglecta</name>
    <dbReference type="NCBI Taxonomy" id="209136"/>
    <lineage>
        <taxon>Eukaryota</taxon>
        <taxon>Fungi</taxon>
        <taxon>Dikarya</taxon>
        <taxon>Ascomycota</taxon>
        <taxon>Pezizomycotina</taxon>
        <taxon>Lecanoromycetes</taxon>
        <taxon>OSLEUM clade</taxon>
        <taxon>Lecanoromycetidae</taxon>
        <taxon>Lecanorales</taxon>
        <taxon>Lecanorineae</taxon>
        <taxon>Stereocaulaceae</taxon>
        <taxon>Lepraria</taxon>
    </lineage>
</organism>
<keyword evidence="3" id="KW-1185">Reference proteome</keyword>
<comment type="caution">
    <text evidence="2">The sequence shown here is derived from an EMBL/GenBank/DDBJ whole genome shotgun (WGS) entry which is preliminary data.</text>
</comment>
<evidence type="ECO:0000313" key="2">
    <source>
        <dbReference type="EMBL" id="KAK3170824.1"/>
    </source>
</evidence>
<feature type="compositionally biased region" description="Polar residues" evidence="1">
    <location>
        <begin position="47"/>
        <end position="58"/>
    </location>
</feature>
<evidence type="ECO:0000313" key="3">
    <source>
        <dbReference type="Proteomes" id="UP001276659"/>
    </source>
</evidence>
<dbReference type="Proteomes" id="UP001276659">
    <property type="component" value="Unassembled WGS sequence"/>
</dbReference>
<protein>
    <submittedName>
        <fullName evidence="2">Uncharacterized protein</fullName>
    </submittedName>
</protein>